<evidence type="ECO:0000313" key="2">
    <source>
        <dbReference type="Proteomes" id="UP001501447"/>
    </source>
</evidence>
<gene>
    <name evidence="1" type="ORF">GCM10009863_57180</name>
</gene>
<reference evidence="1 2" key="1">
    <citation type="journal article" date="2019" name="Int. J. Syst. Evol. Microbiol.">
        <title>The Global Catalogue of Microorganisms (GCM) 10K type strain sequencing project: providing services to taxonomists for standard genome sequencing and annotation.</title>
        <authorList>
            <consortium name="The Broad Institute Genomics Platform"/>
            <consortium name="The Broad Institute Genome Sequencing Center for Infectious Disease"/>
            <person name="Wu L."/>
            <person name="Ma J."/>
        </authorList>
    </citation>
    <scope>NUCLEOTIDE SEQUENCE [LARGE SCALE GENOMIC DNA]</scope>
    <source>
        <strain evidence="1 2">JCM 16373</strain>
    </source>
</reference>
<organism evidence="1 2">
    <name type="scientific">Streptomyces axinellae</name>
    <dbReference type="NCBI Taxonomy" id="552788"/>
    <lineage>
        <taxon>Bacteria</taxon>
        <taxon>Bacillati</taxon>
        <taxon>Actinomycetota</taxon>
        <taxon>Actinomycetes</taxon>
        <taxon>Kitasatosporales</taxon>
        <taxon>Streptomycetaceae</taxon>
        <taxon>Streptomyces</taxon>
    </lineage>
</organism>
<sequence length="83" mass="9418">MPTVALMWEAKAAPGRAAELLEWARAQELPAAPGRREHYTAPGERVLVITWWEGDYDADVPELPDPAPDMTARPVHRWRFVQV</sequence>
<name>A0ABN3QRS9_9ACTN</name>
<evidence type="ECO:0008006" key="3">
    <source>
        <dbReference type="Google" id="ProtNLM"/>
    </source>
</evidence>
<proteinExistence type="predicted"/>
<dbReference type="RefSeq" id="WP_344569916.1">
    <property type="nucleotide sequence ID" value="NZ_BAAARJ010000022.1"/>
</dbReference>
<protein>
    <recommendedName>
        <fullName evidence="3">ABM domain-containing protein</fullName>
    </recommendedName>
</protein>
<accession>A0ABN3QRS9</accession>
<comment type="caution">
    <text evidence="1">The sequence shown here is derived from an EMBL/GenBank/DDBJ whole genome shotgun (WGS) entry which is preliminary data.</text>
</comment>
<dbReference type="EMBL" id="BAAARJ010000022">
    <property type="protein sequence ID" value="GAA2633554.1"/>
    <property type="molecule type" value="Genomic_DNA"/>
</dbReference>
<keyword evidence="2" id="KW-1185">Reference proteome</keyword>
<dbReference type="Proteomes" id="UP001501447">
    <property type="component" value="Unassembled WGS sequence"/>
</dbReference>
<evidence type="ECO:0000313" key="1">
    <source>
        <dbReference type="EMBL" id="GAA2633554.1"/>
    </source>
</evidence>